<dbReference type="Proteomes" id="UP001187734">
    <property type="component" value="Unassembled WGS sequence"/>
</dbReference>
<feature type="transmembrane region" description="Helical" evidence="2">
    <location>
        <begin position="131"/>
        <end position="151"/>
    </location>
</feature>
<accession>A0AAE8MLD7</accession>
<evidence type="ECO:0000256" key="2">
    <source>
        <dbReference type="SAM" id="Phobius"/>
    </source>
</evidence>
<reference evidence="3" key="1">
    <citation type="submission" date="2018-03" db="EMBL/GenBank/DDBJ databases">
        <authorList>
            <person name="Guldener U."/>
        </authorList>
    </citation>
    <scope>NUCLEOTIDE SEQUENCE</scope>
</reference>
<keyword evidence="4" id="KW-1185">Reference proteome</keyword>
<evidence type="ECO:0000313" key="4">
    <source>
        <dbReference type="Proteomes" id="UP001187734"/>
    </source>
</evidence>
<evidence type="ECO:0000256" key="1">
    <source>
        <dbReference type="SAM" id="MobiDB-lite"/>
    </source>
</evidence>
<dbReference type="PANTHER" id="PTHR35041:SF3">
    <property type="entry name" value="FORMYLMETHIONINE DEFORMYLASE-LIKE PROTEIN"/>
    <property type="match status" value="1"/>
</dbReference>
<dbReference type="AlphaFoldDB" id="A0AAE8MLD7"/>
<keyword evidence="2" id="KW-0812">Transmembrane</keyword>
<evidence type="ECO:0000313" key="3">
    <source>
        <dbReference type="EMBL" id="SPJ89682.1"/>
    </source>
</evidence>
<feature type="region of interest" description="Disordered" evidence="1">
    <location>
        <begin position="1"/>
        <end position="69"/>
    </location>
</feature>
<feature type="transmembrane region" description="Helical" evidence="2">
    <location>
        <begin position="230"/>
        <end position="255"/>
    </location>
</feature>
<feature type="transmembrane region" description="Helical" evidence="2">
    <location>
        <begin position="171"/>
        <end position="188"/>
    </location>
</feature>
<gene>
    <name evidence="3" type="ORF">FTOL_13043</name>
</gene>
<keyword evidence="2" id="KW-1133">Transmembrane helix</keyword>
<dbReference type="EMBL" id="ONZP01000695">
    <property type="protein sequence ID" value="SPJ89682.1"/>
    <property type="molecule type" value="Genomic_DNA"/>
</dbReference>
<name>A0AAE8MLD7_9HYPO</name>
<organism evidence="3 4">
    <name type="scientific">Fusarium torulosum</name>
    <dbReference type="NCBI Taxonomy" id="33205"/>
    <lineage>
        <taxon>Eukaryota</taxon>
        <taxon>Fungi</taxon>
        <taxon>Dikarya</taxon>
        <taxon>Ascomycota</taxon>
        <taxon>Pezizomycotina</taxon>
        <taxon>Sordariomycetes</taxon>
        <taxon>Hypocreomycetidae</taxon>
        <taxon>Hypocreales</taxon>
        <taxon>Nectriaceae</taxon>
        <taxon>Fusarium</taxon>
    </lineage>
</organism>
<protein>
    <submittedName>
        <fullName evidence="3">Uncharacterized protein</fullName>
    </submittedName>
</protein>
<comment type="caution">
    <text evidence="3">The sequence shown here is derived from an EMBL/GenBank/DDBJ whole genome shotgun (WGS) entry which is preliminary data.</text>
</comment>
<proteinExistence type="predicted"/>
<keyword evidence="2" id="KW-0472">Membrane</keyword>
<dbReference type="PANTHER" id="PTHR35041">
    <property type="entry name" value="MEDIATOR OF RNA POLYMERASE II TRANSCRIPTION SUBUNIT 1"/>
    <property type="match status" value="1"/>
</dbReference>
<sequence length="746" mass="84034">MRRAASTSFSGSSQEYQSISHTRFEEQPHITSSPASTIIGREFGREGSYLSPRSEVDSPRLGLQSSAHPLDPFSPNLHDSFTSDGREHSQVDLLAADRAHNLSTGLGVYQPSTPTQPPKDPLWLRLVKNKWWMAVCLVFGAAAAVGHHILYTRLHNRIATNQQWWLRLGQFLAFIAKASFVVAVLTAHQQVAWRAVSRKSHSVHAIDSLFGAAHNTFELFNKEAWRKSSFAMVLAIYIWLSPAVVIFTSATLNVVTETRGEHSNCTSIRTLNFSNDAKKSWDDDKRAVNETMRGLSISMFNEVIADRDSPYHFDYWLKAASTLDSIASRVLAGGQPIQRDEVATEICGEGWDCSTTIHFLGPGYKCEQLAKGANSTMNSFKDYNTPFNLTVMIPAGNASFYSIADWGEYKPNQITVDENNKPVQKPPFPKNLGAFRTEPALWMGYVEVDDIDAEHAKSRSMKGWNEDYTPVITVCEHWETNYTVDLNYTGGRQSYEVTNRDYIQKVINTTYVNESANDGTLDPILAEPVENYVFPKDWQYYRKIAAYHSLGKKLRDLLQGSIQLPGPMAHSTITTSKLVARPESLPVPDFENAVQKLYEDMLISLLSDPLLLAVAWASHPNELSGRRPGGPNTKYPCIRMRTGSYFFYNRKVLVVVYAASFIVGVVGVLYGIIVVWQDGVKELREMTFSSIAKTTKRIHLDQNDDGRRKIRAVEERPGSGMFEFRVEDYDQWDGSKTAWVRERFSP</sequence>
<feature type="compositionally biased region" description="Polar residues" evidence="1">
    <location>
        <begin position="1"/>
        <end position="21"/>
    </location>
</feature>
<feature type="transmembrane region" description="Helical" evidence="2">
    <location>
        <begin position="654"/>
        <end position="676"/>
    </location>
</feature>